<dbReference type="Pfam" id="PF02775">
    <property type="entry name" value="TPP_enzyme_C"/>
    <property type="match status" value="1"/>
</dbReference>
<accession>A0A6N3E3V1</accession>
<dbReference type="AlphaFoldDB" id="A0A6N3E3V1"/>
<dbReference type="NCBIfam" id="TIGR00118">
    <property type="entry name" value="acolac_lg"/>
    <property type="match status" value="1"/>
</dbReference>
<dbReference type="InterPro" id="IPR012846">
    <property type="entry name" value="Acetolactate_synth_lsu"/>
</dbReference>
<keyword evidence="8 12" id="KW-0460">Magnesium</keyword>
<dbReference type="CDD" id="cd02015">
    <property type="entry name" value="TPP_AHAS"/>
    <property type="match status" value="1"/>
</dbReference>
<keyword evidence="10 12" id="KW-0100">Branched-chain amino acid biosynthesis</keyword>
<feature type="domain" description="Thiamine pyrophosphate enzyme TPP-binding" evidence="14">
    <location>
        <begin position="389"/>
        <end position="536"/>
    </location>
</feature>
<keyword evidence="5 12" id="KW-0028">Amino-acid biosynthesis</keyword>
<dbReference type="GO" id="GO:0000287">
    <property type="term" value="F:magnesium ion binding"/>
    <property type="evidence" value="ECO:0007669"/>
    <property type="project" value="UniProtKB-UniRule"/>
</dbReference>
<dbReference type="InterPro" id="IPR012001">
    <property type="entry name" value="Thiamin_PyroP_enz_TPP-bd_dom"/>
</dbReference>
<dbReference type="InterPro" id="IPR045229">
    <property type="entry name" value="TPP_enz"/>
</dbReference>
<sequence>MQGANLIIECLIKEGVTTMFGYPGGTVIPIYDALYDYTDKIKHIRTSHEQGAVHAADGYARTSGKTGVCVITSGPGATNAVTGIATAYMDSSPLVIISGQVGTSLLGKDTFQEIDITGVTYSITKHNFLVRKLEDLPNIIREAFIIANEGRKGPVLIDIPKNLQVTDLDYNMDDYVPSCQNKKTKDEFQIKEENETKSKLQVAANLIKQSQRPIIYAGGGVKSVDQYKLLKEFAQKINTPVLNTLMGLGGIDRANPLSFGLVGMHGSREANLAISNSDLVISIGARFSDRVIGNKDEFAKNAKVIQIDIDSSEMSKNIQAEIELVGDLSDVLSGLLEKVEEKDNTAWLKEIDGFKDTGHKIDENAFHPKNILEAFNKRLGSKNTTVVTDVGQHQMWTAQYWQFEEGRSYITSGGLGTMGFGLGGAIGTKLGTPEKNVLLVTGDGSFKMNCNELATVATQNLPIVILLFNNNALGMVRQWQNLFSDKRYSETDIYDKTDYIMLANAYGIEGHKAQNLDELNEILGSLILDKPVFVECKIDHDINVFPIVPPNDNLLNLICN</sequence>
<dbReference type="UniPathway" id="UPA00047">
    <property type="reaction ID" value="UER00055"/>
</dbReference>
<dbReference type="CDD" id="cd07035">
    <property type="entry name" value="TPP_PYR_POX_like"/>
    <property type="match status" value="1"/>
</dbReference>
<dbReference type="InterPro" id="IPR039368">
    <property type="entry name" value="AHAS_TPP"/>
</dbReference>
<dbReference type="GO" id="GO:0005948">
    <property type="term" value="C:acetolactate synthase complex"/>
    <property type="evidence" value="ECO:0007669"/>
    <property type="project" value="TreeGrafter"/>
</dbReference>
<comment type="pathway">
    <text evidence="2 12">Amino-acid biosynthesis; L-valine biosynthesis; L-valine from pyruvate: step 1/4.</text>
</comment>
<proteinExistence type="inferred from homology"/>
<evidence type="ECO:0000256" key="1">
    <source>
        <dbReference type="ARBA" id="ARBA00004974"/>
    </source>
</evidence>
<dbReference type="GO" id="GO:0050660">
    <property type="term" value="F:flavin adenine dinucleotide binding"/>
    <property type="evidence" value="ECO:0007669"/>
    <property type="project" value="InterPro"/>
</dbReference>
<dbReference type="InterPro" id="IPR029061">
    <property type="entry name" value="THDP-binding"/>
</dbReference>
<dbReference type="GO" id="GO:0009099">
    <property type="term" value="P:L-valine biosynthetic process"/>
    <property type="evidence" value="ECO:0007669"/>
    <property type="project" value="UniProtKB-UniPathway"/>
</dbReference>
<dbReference type="GO" id="GO:0003984">
    <property type="term" value="F:acetolactate synthase activity"/>
    <property type="evidence" value="ECO:0007669"/>
    <property type="project" value="UniProtKB-EC"/>
</dbReference>
<gene>
    <name evidence="16" type="primary">ilvB_2</name>
    <name evidence="16" type="ORF">IBLFYP30_02452</name>
</gene>
<protein>
    <recommendedName>
        <fullName evidence="4 12">Acetolactate synthase</fullName>
        <ecNumber evidence="4 12">2.2.1.6</ecNumber>
    </recommendedName>
</protein>
<evidence type="ECO:0000256" key="2">
    <source>
        <dbReference type="ARBA" id="ARBA00005025"/>
    </source>
</evidence>
<evidence type="ECO:0000313" key="16">
    <source>
        <dbReference type="EMBL" id="VYU35710.1"/>
    </source>
</evidence>
<keyword evidence="9 12" id="KW-0786">Thiamine pyrophosphate</keyword>
<dbReference type="EC" id="2.2.1.6" evidence="4 12"/>
<dbReference type="InterPro" id="IPR000399">
    <property type="entry name" value="TPP-bd_CS"/>
</dbReference>
<dbReference type="RefSeq" id="WP_024037859.1">
    <property type="nucleotide sequence ID" value="NZ_CACRUE010000033.1"/>
</dbReference>
<name>A0A6N3E3V1_9FIRM</name>
<feature type="domain" description="Thiamine pyrophosphate enzyme central" evidence="13">
    <location>
        <begin position="201"/>
        <end position="335"/>
    </location>
</feature>
<dbReference type="Pfam" id="PF02776">
    <property type="entry name" value="TPP_enzyme_N"/>
    <property type="match status" value="1"/>
</dbReference>
<dbReference type="PANTHER" id="PTHR18968">
    <property type="entry name" value="THIAMINE PYROPHOSPHATE ENZYMES"/>
    <property type="match status" value="1"/>
</dbReference>
<dbReference type="PROSITE" id="PS00187">
    <property type="entry name" value="TPP_ENZYMES"/>
    <property type="match status" value="1"/>
</dbReference>
<feature type="domain" description="Thiamine pyrophosphate enzyme N-terminal TPP-binding" evidence="15">
    <location>
        <begin position="1"/>
        <end position="117"/>
    </location>
</feature>
<dbReference type="InterPro" id="IPR011766">
    <property type="entry name" value="TPP_enzyme_TPP-bd"/>
</dbReference>
<dbReference type="InterPro" id="IPR012000">
    <property type="entry name" value="Thiamin_PyroP_enz_cen_dom"/>
</dbReference>
<comment type="catalytic activity">
    <reaction evidence="11 12">
        <text>2 pyruvate + H(+) = (2S)-2-acetolactate + CO2</text>
        <dbReference type="Rhea" id="RHEA:25249"/>
        <dbReference type="ChEBI" id="CHEBI:15361"/>
        <dbReference type="ChEBI" id="CHEBI:15378"/>
        <dbReference type="ChEBI" id="CHEBI:16526"/>
        <dbReference type="ChEBI" id="CHEBI:58476"/>
        <dbReference type="EC" id="2.2.1.6"/>
    </reaction>
</comment>
<dbReference type="Pfam" id="PF00205">
    <property type="entry name" value="TPP_enzyme_M"/>
    <property type="match status" value="1"/>
</dbReference>
<evidence type="ECO:0000256" key="6">
    <source>
        <dbReference type="ARBA" id="ARBA00022679"/>
    </source>
</evidence>
<dbReference type="EMBL" id="CACRUE010000033">
    <property type="protein sequence ID" value="VYU35710.1"/>
    <property type="molecule type" value="Genomic_DNA"/>
</dbReference>
<evidence type="ECO:0000259" key="14">
    <source>
        <dbReference type="Pfam" id="PF02775"/>
    </source>
</evidence>
<reference evidence="16" key="1">
    <citation type="submission" date="2019-11" db="EMBL/GenBank/DDBJ databases">
        <authorList>
            <person name="Feng L."/>
        </authorList>
    </citation>
    <scope>NUCLEOTIDE SEQUENCE</scope>
    <source>
        <strain evidence="16">IbartlettiiLFYP30</strain>
    </source>
</reference>
<evidence type="ECO:0000259" key="13">
    <source>
        <dbReference type="Pfam" id="PF00205"/>
    </source>
</evidence>
<dbReference type="GO" id="GO:0030976">
    <property type="term" value="F:thiamine pyrophosphate binding"/>
    <property type="evidence" value="ECO:0007669"/>
    <property type="project" value="UniProtKB-UniRule"/>
</dbReference>
<keyword evidence="7 12" id="KW-0479">Metal-binding</keyword>
<evidence type="ECO:0000256" key="8">
    <source>
        <dbReference type="ARBA" id="ARBA00022842"/>
    </source>
</evidence>
<dbReference type="FunFam" id="3.40.50.1220:FF:000008">
    <property type="entry name" value="Acetolactate synthase"/>
    <property type="match status" value="1"/>
</dbReference>
<comment type="cofactor">
    <cofactor evidence="12">
        <name>thiamine diphosphate</name>
        <dbReference type="ChEBI" id="CHEBI:58937"/>
    </cofactor>
    <text evidence="12">Binds 1 thiamine pyrophosphate per subunit.</text>
</comment>
<dbReference type="SUPFAM" id="SSF52518">
    <property type="entry name" value="Thiamin diphosphate-binding fold (THDP-binding)"/>
    <property type="match status" value="2"/>
</dbReference>
<evidence type="ECO:0000259" key="15">
    <source>
        <dbReference type="Pfam" id="PF02776"/>
    </source>
</evidence>
<evidence type="ECO:0000256" key="3">
    <source>
        <dbReference type="ARBA" id="ARBA00007812"/>
    </source>
</evidence>
<dbReference type="FunFam" id="3.40.50.970:FF:000007">
    <property type="entry name" value="Acetolactate synthase"/>
    <property type="match status" value="1"/>
</dbReference>
<comment type="similarity">
    <text evidence="3 12">Belongs to the TPP enzyme family.</text>
</comment>
<evidence type="ECO:0000256" key="7">
    <source>
        <dbReference type="ARBA" id="ARBA00022723"/>
    </source>
</evidence>
<evidence type="ECO:0000256" key="12">
    <source>
        <dbReference type="RuleBase" id="RU003591"/>
    </source>
</evidence>
<dbReference type="Gene3D" id="3.40.50.1220">
    <property type="entry name" value="TPP-binding domain"/>
    <property type="match status" value="1"/>
</dbReference>
<evidence type="ECO:0000256" key="10">
    <source>
        <dbReference type="ARBA" id="ARBA00023304"/>
    </source>
</evidence>
<evidence type="ECO:0000256" key="11">
    <source>
        <dbReference type="ARBA" id="ARBA00048670"/>
    </source>
</evidence>
<evidence type="ECO:0000256" key="5">
    <source>
        <dbReference type="ARBA" id="ARBA00022605"/>
    </source>
</evidence>
<dbReference type="SUPFAM" id="SSF52467">
    <property type="entry name" value="DHS-like NAD/FAD-binding domain"/>
    <property type="match status" value="1"/>
</dbReference>
<organism evidence="16">
    <name type="scientific">Intestinibacter bartlettii</name>
    <dbReference type="NCBI Taxonomy" id="261299"/>
    <lineage>
        <taxon>Bacteria</taxon>
        <taxon>Bacillati</taxon>
        <taxon>Bacillota</taxon>
        <taxon>Clostridia</taxon>
        <taxon>Peptostreptococcales</taxon>
        <taxon>Peptostreptococcaceae</taxon>
        <taxon>Intestinibacter</taxon>
    </lineage>
</organism>
<dbReference type="GO" id="GO:0009097">
    <property type="term" value="P:isoleucine biosynthetic process"/>
    <property type="evidence" value="ECO:0007669"/>
    <property type="project" value="UniProtKB-UniPathway"/>
</dbReference>
<evidence type="ECO:0000256" key="9">
    <source>
        <dbReference type="ARBA" id="ARBA00023052"/>
    </source>
</evidence>
<comment type="pathway">
    <text evidence="1 12">Amino-acid biosynthesis; L-isoleucine biosynthesis; L-isoleucine from 2-oxobutanoate: step 1/4.</text>
</comment>
<dbReference type="Gene3D" id="3.40.50.970">
    <property type="match status" value="2"/>
</dbReference>
<dbReference type="PANTHER" id="PTHR18968:SF13">
    <property type="entry name" value="ACETOLACTATE SYNTHASE CATALYTIC SUBUNIT, MITOCHONDRIAL"/>
    <property type="match status" value="1"/>
</dbReference>
<keyword evidence="6 12" id="KW-0808">Transferase</keyword>
<evidence type="ECO:0000256" key="4">
    <source>
        <dbReference type="ARBA" id="ARBA00013145"/>
    </source>
</evidence>
<dbReference type="UniPathway" id="UPA00049">
    <property type="reaction ID" value="UER00059"/>
</dbReference>
<comment type="cofactor">
    <cofactor evidence="12">
        <name>Mg(2+)</name>
        <dbReference type="ChEBI" id="CHEBI:18420"/>
    </cofactor>
    <text evidence="12">Binds 1 Mg(2+) ion per subunit.</text>
</comment>
<dbReference type="InterPro" id="IPR029035">
    <property type="entry name" value="DHS-like_NAD/FAD-binding_dom"/>
</dbReference>